<evidence type="ECO:0000259" key="5">
    <source>
        <dbReference type="PROSITE" id="PS50850"/>
    </source>
</evidence>
<dbReference type="CDD" id="cd06174">
    <property type="entry name" value="MFS"/>
    <property type="match status" value="1"/>
</dbReference>
<reference evidence="6 7" key="1">
    <citation type="submission" date="2019-02" db="EMBL/GenBank/DDBJ databases">
        <authorList>
            <person name="Li S.-H."/>
        </authorList>
    </citation>
    <scope>NUCLEOTIDE SEQUENCE [LARGE SCALE GENOMIC DNA]</scope>
    <source>
        <strain evidence="6 7">IMCC14385</strain>
    </source>
</reference>
<keyword evidence="7" id="KW-1185">Reference proteome</keyword>
<evidence type="ECO:0000313" key="7">
    <source>
        <dbReference type="Proteomes" id="UP000326287"/>
    </source>
</evidence>
<feature type="transmembrane region" description="Helical" evidence="4">
    <location>
        <begin position="145"/>
        <end position="163"/>
    </location>
</feature>
<protein>
    <submittedName>
        <fullName evidence="6">MFS transporter</fullName>
    </submittedName>
</protein>
<dbReference type="AlphaFoldDB" id="A0A5P9NM63"/>
<evidence type="ECO:0000256" key="2">
    <source>
        <dbReference type="ARBA" id="ARBA00022989"/>
    </source>
</evidence>
<dbReference type="KEGG" id="halc:EY643_15090"/>
<dbReference type="InterPro" id="IPR011701">
    <property type="entry name" value="MFS"/>
</dbReference>
<feature type="transmembrane region" description="Helical" evidence="4">
    <location>
        <begin position="297"/>
        <end position="315"/>
    </location>
</feature>
<dbReference type="GO" id="GO:0022857">
    <property type="term" value="F:transmembrane transporter activity"/>
    <property type="evidence" value="ECO:0007669"/>
    <property type="project" value="InterPro"/>
</dbReference>
<keyword evidence="1 4" id="KW-0812">Transmembrane</keyword>
<dbReference type="InterPro" id="IPR036259">
    <property type="entry name" value="MFS_trans_sf"/>
</dbReference>
<sequence length="418" mass="44941">MSFANRHWMALVALIIAGEAVFSLPFHVVRFFRPTVLDVFGITNLEIGQAQGTYGVIAMACYFLGGPLADRFEAKYLLLTSLLATAAGGLYFAQLPGIEGLRILYAFWGCSTILLFWSALIKATREWGGLSQQGRAFGLLEAGRGAFAAVLVSIAVWILSFFLPANLDNLEASQQRAALQWIIYLYTAATLFAALLVALFIPIHGTATITTRAASESSAILRLKTVIAAPQVWPQLVIVVSAYVAYKGIDNYVLYAVKGYQLSEVEGARVAALSGWLRPISAIAAGFLADRIRPSRLVLGSFLLLIAGYGLFAILTPSPGMYWILISNVVVTSAAVYALHAVYFALVAESRIPLGVTGTAVGIISVVGFTPDIFFAPAMGWLLDNHSAVQGHQLVFTGLLAFACLGCFSTLLFIKKVP</sequence>
<feature type="transmembrane region" description="Helical" evidence="4">
    <location>
        <begin position="76"/>
        <end position="93"/>
    </location>
</feature>
<dbReference type="InterPro" id="IPR020846">
    <property type="entry name" value="MFS_dom"/>
</dbReference>
<keyword evidence="2 4" id="KW-1133">Transmembrane helix</keyword>
<feature type="transmembrane region" description="Helical" evidence="4">
    <location>
        <begin position="321"/>
        <end position="348"/>
    </location>
</feature>
<gene>
    <name evidence="6" type="ORF">EY643_15090</name>
</gene>
<dbReference type="SUPFAM" id="SSF103473">
    <property type="entry name" value="MFS general substrate transporter"/>
    <property type="match status" value="1"/>
</dbReference>
<dbReference type="PROSITE" id="PS50850">
    <property type="entry name" value="MFS"/>
    <property type="match status" value="1"/>
</dbReference>
<feature type="transmembrane region" description="Helical" evidence="4">
    <location>
        <begin position="360"/>
        <end position="382"/>
    </location>
</feature>
<dbReference type="Proteomes" id="UP000326287">
    <property type="component" value="Chromosome"/>
</dbReference>
<feature type="transmembrane region" description="Helical" evidence="4">
    <location>
        <begin position="183"/>
        <end position="203"/>
    </location>
</feature>
<dbReference type="RefSeq" id="WP_153240009.1">
    <property type="nucleotide sequence ID" value="NZ_CP036422.1"/>
</dbReference>
<dbReference type="OrthoDB" id="9773404at2"/>
<dbReference type="Gene3D" id="1.20.1250.20">
    <property type="entry name" value="MFS general substrate transporter like domains"/>
    <property type="match status" value="2"/>
</dbReference>
<organism evidence="6 7">
    <name type="scientific">Halioglobus maricola</name>
    <dbReference type="NCBI Taxonomy" id="2601894"/>
    <lineage>
        <taxon>Bacteria</taxon>
        <taxon>Pseudomonadati</taxon>
        <taxon>Pseudomonadota</taxon>
        <taxon>Gammaproteobacteria</taxon>
        <taxon>Cellvibrionales</taxon>
        <taxon>Halieaceae</taxon>
        <taxon>Halioglobus</taxon>
    </lineage>
</organism>
<evidence type="ECO:0000256" key="3">
    <source>
        <dbReference type="ARBA" id="ARBA00023136"/>
    </source>
</evidence>
<feature type="domain" description="Major facilitator superfamily (MFS) profile" evidence="5">
    <location>
        <begin position="11"/>
        <end position="418"/>
    </location>
</feature>
<feature type="transmembrane region" description="Helical" evidence="4">
    <location>
        <begin position="394"/>
        <end position="414"/>
    </location>
</feature>
<keyword evidence="3 4" id="KW-0472">Membrane</keyword>
<feature type="transmembrane region" description="Helical" evidence="4">
    <location>
        <begin position="105"/>
        <end position="124"/>
    </location>
</feature>
<evidence type="ECO:0000313" key="6">
    <source>
        <dbReference type="EMBL" id="QFU76867.1"/>
    </source>
</evidence>
<evidence type="ECO:0000256" key="4">
    <source>
        <dbReference type="SAM" id="Phobius"/>
    </source>
</evidence>
<evidence type="ECO:0000256" key="1">
    <source>
        <dbReference type="ARBA" id="ARBA00022692"/>
    </source>
</evidence>
<accession>A0A5P9NM63</accession>
<name>A0A5P9NM63_9GAMM</name>
<proteinExistence type="predicted"/>
<feature type="transmembrane region" description="Helical" evidence="4">
    <location>
        <begin position="47"/>
        <end position="64"/>
    </location>
</feature>
<dbReference type="Pfam" id="PF07690">
    <property type="entry name" value="MFS_1"/>
    <property type="match status" value="1"/>
</dbReference>
<dbReference type="EMBL" id="CP036422">
    <property type="protein sequence ID" value="QFU76867.1"/>
    <property type="molecule type" value="Genomic_DNA"/>
</dbReference>